<dbReference type="PANTHER" id="PTHR30136">
    <property type="entry name" value="HELIX-TURN-HELIX TRANSCRIPTIONAL REGULATOR, ICLR FAMILY"/>
    <property type="match status" value="1"/>
</dbReference>
<gene>
    <name evidence="6" type="ORF">L4923_13845</name>
</gene>
<dbReference type="SUPFAM" id="SSF46785">
    <property type="entry name" value="Winged helix' DNA-binding domain"/>
    <property type="match status" value="1"/>
</dbReference>
<dbReference type="PROSITE" id="PS51077">
    <property type="entry name" value="HTH_ICLR"/>
    <property type="match status" value="1"/>
</dbReference>
<comment type="caution">
    <text evidence="6">The sequence shown here is derived from an EMBL/GenBank/DDBJ whole genome shotgun (WGS) entry which is preliminary data.</text>
</comment>
<dbReference type="Pfam" id="PF01614">
    <property type="entry name" value="IclR_C"/>
    <property type="match status" value="1"/>
</dbReference>
<sequence>MKPDRSDDEGGGTGKRSKTIQSVSIAARFLDILARADGPLALGEVARQGRTGTSTAHRYMQSLVRERLVAQDPMTGRYDLGPTALSIGMGALRRVEPVEVSARLMKTLSSEIAASCGVAIWTDQGPTIIRWYRSSDFSISTVSLGDVLPLDNTACGLVFQAYLPRETVAAARKRQPATFRGSPPSKETLDAARQAVGVELNEHLFSLLTGKAAPVFDAQNEIACVVTTVSFVKTAEADDHWNALRAMARQASLESGSSRDCG</sequence>
<evidence type="ECO:0000259" key="4">
    <source>
        <dbReference type="PROSITE" id="PS51077"/>
    </source>
</evidence>
<keyword evidence="2" id="KW-0238">DNA-binding</keyword>
<dbReference type="Pfam" id="PF09339">
    <property type="entry name" value="HTH_IclR"/>
    <property type="match status" value="1"/>
</dbReference>
<feature type="domain" description="IclR-ED" evidence="5">
    <location>
        <begin position="83"/>
        <end position="257"/>
    </location>
</feature>
<dbReference type="EMBL" id="JAKREW010000011">
    <property type="protein sequence ID" value="MCG7506102.1"/>
    <property type="molecule type" value="Genomic_DNA"/>
</dbReference>
<dbReference type="InterPro" id="IPR005471">
    <property type="entry name" value="Tscrpt_reg_IclR_N"/>
</dbReference>
<keyword evidence="3" id="KW-0804">Transcription</keyword>
<dbReference type="Proteomes" id="UP001201701">
    <property type="component" value="Unassembled WGS sequence"/>
</dbReference>
<dbReference type="InterPro" id="IPR029016">
    <property type="entry name" value="GAF-like_dom_sf"/>
</dbReference>
<reference evidence="6 7" key="1">
    <citation type="submission" date="2022-02" db="EMBL/GenBank/DDBJ databases">
        <title>Draft genome sequence of Mezorhizobium retamae strain IRAMC:0171 isolated from Retama raetam nodules.</title>
        <authorList>
            <person name="Bengaied R."/>
            <person name="Sbissi I."/>
            <person name="Huber K."/>
            <person name="Ghodbane F."/>
            <person name="Nouioui I."/>
            <person name="Tarhouni M."/>
            <person name="Gtari M."/>
        </authorList>
    </citation>
    <scope>NUCLEOTIDE SEQUENCE [LARGE SCALE GENOMIC DNA]</scope>
    <source>
        <strain evidence="6 7">IRAMC:0171</strain>
    </source>
</reference>
<dbReference type="PROSITE" id="PS51078">
    <property type="entry name" value="ICLR_ED"/>
    <property type="match status" value="1"/>
</dbReference>
<evidence type="ECO:0000256" key="2">
    <source>
        <dbReference type="ARBA" id="ARBA00023125"/>
    </source>
</evidence>
<feature type="domain" description="HTH iclR-type" evidence="4">
    <location>
        <begin position="20"/>
        <end position="82"/>
    </location>
</feature>
<dbReference type="PANTHER" id="PTHR30136:SF8">
    <property type="entry name" value="TRANSCRIPTIONAL REGULATORY PROTEIN"/>
    <property type="match status" value="1"/>
</dbReference>
<dbReference type="InterPro" id="IPR014757">
    <property type="entry name" value="Tscrpt_reg_IclR_C"/>
</dbReference>
<dbReference type="RefSeq" id="WP_239365961.1">
    <property type="nucleotide sequence ID" value="NZ_JAKREW010000011.1"/>
</dbReference>
<name>A0ABS9QFA3_9HYPH</name>
<proteinExistence type="predicted"/>
<dbReference type="InterPro" id="IPR050707">
    <property type="entry name" value="HTH_MetabolicPath_Reg"/>
</dbReference>
<accession>A0ABS9QFA3</accession>
<dbReference type="InterPro" id="IPR036390">
    <property type="entry name" value="WH_DNA-bd_sf"/>
</dbReference>
<evidence type="ECO:0000313" key="6">
    <source>
        <dbReference type="EMBL" id="MCG7506102.1"/>
    </source>
</evidence>
<evidence type="ECO:0000259" key="5">
    <source>
        <dbReference type="PROSITE" id="PS51078"/>
    </source>
</evidence>
<organism evidence="6 7">
    <name type="scientific">Mesorhizobium retamae</name>
    <dbReference type="NCBI Taxonomy" id="2912854"/>
    <lineage>
        <taxon>Bacteria</taxon>
        <taxon>Pseudomonadati</taxon>
        <taxon>Pseudomonadota</taxon>
        <taxon>Alphaproteobacteria</taxon>
        <taxon>Hyphomicrobiales</taxon>
        <taxon>Phyllobacteriaceae</taxon>
        <taxon>Mesorhizobium</taxon>
    </lineage>
</organism>
<keyword evidence="1" id="KW-0805">Transcription regulation</keyword>
<evidence type="ECO:0000256" key="1">
    <source>
        <dbReference type="ARBA" id="ARBA00023015"/>
    </source>
</evidence>
<dbReference type="InterPro" id="IPR036388">
    <property type="entry name" value="WH-like_DNA-bd_sf"/>
</dbReference>
<dbReference type="Gene3D" id="3.30.450.40">
    <property type="match status" value="1"/>
</dbReference>
<evidence type="ECO:0000313" key="7">
    <source>
        <dbReference type="Proteomes" id="UP001201701"/>
    </source>
</evidence>
<keyword evidence="7" id="KW-1185">Reference proteome</keyword>
<dbReference type="Gene3D" id="1.10.10.10">
    <property type="entry name" value="Winged helix-like DNA-binding domain superfamily/Winged helix DNA-binding domain"/>
    <property type="match status" value="1"/>
</dbReference>
<protein>
    <submittedName>
        <fullName evidence="6">IclR family transcriptional regulator</fullName>
    </submittedName>
</protein>
<dbReference type="SMART" id="SM00346">
    <property type="entry name" value="HTH_ICLR"/>
    <property type="match status" value="1"/>
</dbReference>
<dbReference type="SUPFAM" id="SSF55781">
    <property type="entry name" value="GAF domain-like"/>
    <property type="match status" value="1"/>
</dbReference>
<evidence type="ECO:0000256" key="3">
    <source>
        <dbReference type="ARBA" id="ARBA00023163"/>
    </source>
</evidence>